<comment type="caution">
    <text evidence="1">The sequence shown here is derived from an EMBL/GenBank/DDBJ whole genome shotgun (WGS) entry which is preliminary data.</text>
</comment>
<organism evidence="1 2">
    <name type="scientific">Phytophthora oleae</name>
    <dbReference type="NCBI Taxonomy" id="2107226"/>
    <lineage>
        <taxon>Eukaryota</taxon>
        <taxon>Sar</taxon>
        <taxon>Stramenopiles</taxon>
        <taxon>Oomycota</taxon>
        <taxon>Peronosporomycetes</taxon>
        <taxon>Peronosporales</taxon>
        <taxon>Peronosporaceae</taxon>
        <taxon>Phytophthora</taxon>
    </lineage>
</organism>
<reference evidence="1 2" key="1">
    <citation type="submission" date="2024-09" db="EMBL/GenBank/DDBJ databases">
        <title>Genome sequencing and assembly of Phytophthora oleae, isolate VK10A, causative agent of rot of olive drupes.</title>
        <authorList>
            <person name="Conti Taguali S."/>
            <person name="Riolo M."/>
            <person name="La Spada F."/>
            <person name="Cacciola S.O."/>
            <person name="Dionisio G."/>
        </authorList>
    </citation>
    <scope>NUCLEOTIDE SEQUENCE [LARGE SCALE GENOMIC DNA]</scope>
    <source>
        <strain evidence="1 2">VK10A</strain>
    </source>
</reference>
<protein>
    <recommendedName>
        <fullName evidence="3">Secreted protein</fullName>
    </recommendedName>
</protein>
<evidence type="ECO:0000313" key="1">
    <source>
        <dbReference type="EMBL" id="KAL3658485.1"/>
    </source>
</evidence>
<dbReference type="AlphaFoldDB" id="A0ABD3EVD6"/>
<gene>
    <name evidence="1" type="ORF">V7S43_016617</name>
</gene>
<dbReference type="Proteomes" id="UP001632037">
    <property type="component" value="Unassembled WGS sequence"/>
</dbReference>
<accession>A0ABD3EVD6</accession>
<name>A0ABD3EVD6_9STRA</name>
<proteinExistence type="predicted"/>
<evidence type="ECO:0000313" key="2">
    <source>
        <dbReference type="Proteomes" id="UP001632037"/>
    </source>
</evidence>
<evidence type="ECO:0008006" key="3">
    <source>
        <dbReference type="Google" id="ProtNLM"/>
    </source>
</evidence>
<keyword evidence="2" id="KW-1185">Reference proteome</keyword>
<dbReference type="EMBL" id="JBIMZQ010000054">
    <property type="protein sequence ID" value="KAL3658485.1"/>
    <property type="molecule type" value="Genomic_DNA"/>
</dbReference>
<sequence>MECAYCAIPLLFISASAQGLQQRHTTLTYKLSTDFVIGGGEAQRIPSAARFHREEASPALQCFHLLSPIRTSGKLRKYKYRTVLLRFGSGLQKLGKSVYTARTHDLRPGSVIEREHLQCGAC</sequence>